<accession>A0ABM5U6B2</accession>
<sequence length="43" mass="4769">MITCDEPFNLRSLITVTVPPLTRRLPFESLTTSCSSALSFGCY</sequence>
<evidence type="ECO:0000313" key="2">
    <source>
        <dbReference type="Proteomes" id="UP000035930"/>
    </source>
</evidence>
<keyword evidence="2" id="KW-1185">Reference proteome</keyword>
<evidence type="ECO:0000313" key="1">
    <source>
        <dbReference type="EMBL" id="AKN88782.1"/>
    </source>
</evidence>
<name>A0ABM5U6B2_9GAMM</name>
<reference evidence="1" key="1">
    <citation type="submission" date="2017-08" db="EMBL/GenBank/DDBJ databases">
        <title>Complete Genome Sequence of Francisella noatunensis subsp. orientalis strain FNO190.</title>
        <authorList>
            <person name="Pereira F.L."/>
            <person name="Goncalves L.A."/>
            <person name="Guilherme T.C."/>
            <person name="Soares S.C."/>
            <person name="Dorella F.A."/>
            <person name="Carvalho A.F."/>
            <person name="Leibowitz M.P."/>
            <person name="Leal C.A.G."/>
            <person name="Azevedo V.A.C."/>
            <person name="Figueiredo H.C.P."/>
        </authorList>
    </citation>
    <scope>NUCLEOTIDE SEQUENCE</scope>
    <source>
        <strain evidence="1">FNO190</strain>
    </source>
</reference>
<dbReference type="EMBL" id="CP011923">
    <property type="protein sequence ID" value="AKN88782.1"/>
    <property type="molecule type" value="Genomic_DNA"/>
</dbReference>
<organism evidence="1 2">
    <name type="scientific">Francisella orientalis</name>
    <dbReference type="NCBI Taxonomy" id="299583"/>
    <lineage>
        <taxon>Bacteria</taxon>
        <taxon>Pseudomonadati</taxon>
        <taxon>Pseudomonadota</taxon>
        <taxon>Gammaproteobacteria</taxon>
        <taxon>Thiotrichales</taxon>
        <taxon>Francisellaceae</taxon>
        <taxon>Francisella</taxon>
    </lineage>
</organism>
<dbReference type="Proteomes" id="UP000035930">
    <property type="component" value="Chromosome"/>
</dbReference>
<proteinExistence type="predicted"/>
<protein>
    <submittedName>
        <fullName evidence="1">Uncharacterized protein</fullName>
    </submittedName>
</protein>
<gene>
    <name evidence="1" type="ORF">FNO190_1077</name>
</gene>